<name>A0A7Y2H200_UNCEI</name>
<gene>
    <name evidence="1" type="ORF">HKN21_07050</name>
</gene>
<accession>A0A7Y2H200</accession>
<sequence>DSVQKSISYANSQSTCRSAMERIAVDLRGLGFSLDLDTVVPIETASEYRITFLSDLNSNGSIGLGERITYFIDDNTSNSLVSGSQNTHDRVLRRVISTGSNPLATPQANAGQIIAYGLTQRDSTGTPHAQALFKYLSPTGTNLMGTSYDPDGAVYGKTVEDSNLGKPVGSGATQVKTIFVNMVIDSEKFDNKSGRFPSISIVGSVTPRNL</sequence>
<evidence type="ECO:0000313" key="2">
    <source>
        <dbReference type="Proteomes" id="UP000547674"/>
    </source>
</evidence>
<dbReference type="AlphaFoldDB" id="A0A7Y2H200"/>
<organism evidence="1 2">
    <name type="scientific">Eiseniibacteriota bacterium</name>
    <dbReference type="NCBI Taxonomy" id="2212470"/>
    <lineage>
        <taxon>Bacteria</taxon>
        <taxon>Candidatus Eiseniibacteriota</taxon>
    </lineage>
</organism>
<comment type="caution">
    <text evidence="1">The sequence shown here is derived from an EMBL/GenBank/DDBJ whole genome shotgun (WGS) entry which is preliminary data.</text>
</comment>
<dbReference type="Proteomes" id="UP000547674">
    <property type="component" value="Unassembled WGS sequence"/>
</dbReference>
<reference evidence="1 2" key="1">
    <citation type="submission" date="2020-03" db="EMBL/GenBank/DDBJ databases">
        <title>Metabolic flexibility allows generalist bacteria to become dominant in a frequently disturbed ecosystem.</title>
        <authorList>
            <person name="Chen Y.-J."/>
            <person name="Leung P.M."/>
            <person name="Bay S.K."/>
            <person name="Hugenholtz P."/>
            <person name="Kessler A.J."/>
            <person name="Shelley G."/>
            <person name="Waite D.W."/>
            <person name="Cook P.L."/>
            <person name="Greening C."/>
        </authorList>
    </citation>
    <scope>NUCLEOTIDE SEQUENCE [LARGE SCALE GENOMIC DNA]</scope>
    <source>
        <strain evidence="1">SS_bin_28</strain>
    </source>
</reference>
<protein>
    <submittedName>
        <fullName evidence="1">Uncharacterized protein</fullName>
    </submittedName>
</protein>
<evidence type="ECO:0000313" key="1">
    <source>
        <dbReference type="EMBL" id="NNF06501.1"/>
    </source>
</evidence>
<proteinExistence type="predicted"/>
<dbReference type="EMBL" id="JABDJR010000272">
    <property type="protein sequence ID" value="NNF06501.1"/>
    <property type="molecule type" value="Genomic_DNA"/>
</dbReference>
<feature type="non-terminal residue" evidence="1">
    <location>
        <position position="1"/>
    </location>
</feature>